<proteinExistence type="predicted"/>
<reference evidence="1" key="1">
    <citation type="journal article" date="2017" name="Nature">
        <title>The genome of Chenopodium quinoa.</title>
        <authorList>
            <person name="Jarvis D.E."/>
            <person name="Ho Y.S."/>
            <person name="Lightfoot D.J."/>
            <person name="Schmoeckel S.M."/>
            <person name="Li B."/>
            <person name="Borm T.J.A."/>
            <person name="Ohyanagi H."/>
            <person name="Mineta K."/>
            <person name="Michell C.T."/>
            <person name="Saber N."/>
            <person name="Kharbatia N.M."/>
            <person name="Rupper R.R."/>
            <person name="Sharp A.R."/>
            <person name="Dally N."/>
            <person name="Boughton B.A."/>
            <person name="Woo Y.H."/>
            <person name="Gao G."/>
            <person name="Schijlen E.G.W.M."/>
            <person name="Guo X."/>
            <person name="Momin A.A."/>
            <person name="Negrao S."/>
            <person name="Al-Babili S."/>
            <person name="Gehring C."/>
            <person name="Roessner U."/>
            <person name="Jung C."/>
            <person name="Murphy K."/>
            <person name="Arold S.T."/>
            <person name="Gojobori T."/>
            <person name="van der Linden C.G."/>
            <person name="van Loo E.N."/>
            <person name="Jellen E.N."/>
            <person name="Maughan P.J."/>
            <person name="Tester M."/>
        </authorList>
    </citation>
    <scope>NUCLEOTIDE SEQUENCE [LARGE SCALE GENOMIC DNA]</scope>
    <source>
        <strain evidence="1">cv. PI 614886</strain>
    </source>
</reference>
<protein>
    <submittedName>
        <fullName evidence="1">Uncharacterized protein</fullName>
    </submittedName>
</protein>
<accession>A0A803N229</accession>
<dbReference type="AlphaFoldDB" id="A0A803N229"/>
<dbReference type="Gramene" id="AUR62039182-RA">
    <property type="protein sequence ID" value="AUR62039182-RA:cds"/>
    <property type="gene ID" value="AUR62039182"/>
</dbReference>
<evidence type="ECO:0000313" key="2">
    <source>
        <dbReference type="Proteomes" id="UP000596660"/>
    </source>
</evidence>
<sequence length="211" mass="23604">MEFRSLRNPISNSGKLIQANTKSLEDPKEVTNKVFFDVEIDGKPAGSRSGCDSRRFGHFEKHGTRYERGLMFCVLLEAAVALAGGIEEVIRRKMFELSRKLRNLMVTEANDDGLVAEIAVEKAVVNGDVLVIENCESEDFYDRKKSMSFSASADSEDFGCERSARVILPWEESFMMFGKPALQLSTSRERNAFSQLLSNFVPNAATTIDVQ</sequence>
<keyword evidence="2" id="KW-1185">Reference proteome</keyword>
<name>A0A803N229_CHEQI</name>
<dbReference type="EnsemblPlants" id="AUR62039182-RA">
    <property type="protein sequence ID" value="AUR62039182-RA:cds"/>
    <property type="gene ID" value="AUR62039182"/>
</dbReference>
<organism evidence="1 2">
    <name type="scientific">Chenopodium quinoa</name>
    <name type="common">Quinoa</name>
    <dbReference type="NCBI Taxonomy" id="63459"/>
    <lineage>
        <taxon>Eukaryota</taxon>
        <taxon>Viridiplantae</taxon>
        <taxon>Streptophyta</taxon>
        <taxon>Embryophyta</taxon>
        <taxon>Tracheophyta</taxon>
        <taxon>Spermatophyta</taxon>
        <taxon>Magnoliopsida</taxon>
        <taxon>eudicotyledons</taxon>
        <taxon>Gunneridae</taxon>
        <taxon>Pentapetalae</taxon>
        <taxon>Caryophyllales</taxon>
        <taxon>Chenopodiaceae</taxon>
        <taxon>Chenopodioideae</taxon>
        <taxon>Atripliceae</taxon>
        <taxon>Chenopodium</taxon>
    </lineage>
</organism>
<reference evidence="1" key="2">
    <citation type="submission" date="2021-03" db="UniProtKB">
        <authorList>
            <consortium name="EnsemblPlants"/>
        </authorList>
    </citation>
    <scope>IDENTIFICATION</scope>
</reference>
<dbReference type="Proteomes" id="UP000596660">
    <property type="component" value="Unplaced"/>
</dbReference>
<evidence type="ECO:0000313" key="1">
    <source>
        <dbReference type="EnsemblPlants" id="AUR62039182-RA:cds"/>
    </source>
</evidence>